<keyword evidence="2 3" id="KW-0175">Coiled coil</keyword>
<feature type="region of interest" description="Disordered" evidence="4">
    <location>
        <begin position="122"/>
        <end position="144"/>
    </location>
</feature>
<dbReference type="InterPro" id="IPR050465">
    <property type="entry name" value="UPF0194_transport"/>
</dbReference>
<evidence type="ECO:0000256" key="3">
    <source>
        <dbReference type="SAM" id="Coils"/>
    </source>
</evidence>
<accession>A0A9D2BE23</accession>
<evidence type="ECO:0000313" key="7">
    <source>
        <dbReference type="Proteomes" id="UP000886805"/>
    </source>
</evidence>
<dbReference type="PANTHER" id="PTHR32347:SF14">
    <property type="entry name" value="EFFLUX SYSTEM COMPONENT YKNX-RELATED"/>
    <property type="match status" value="1"/>
</dbReference>
<feature type="coiled-coil region" evidence="3">
    <location>
        <begin position="756"/>
        <end position="797"/>
    </location>
</feature>
<dbReference type="Gene3D" id="2.40.420.20">
    <property type="match status" value="1"/>
</dbReference>
<organism evidence="6 7">
    <name type="scientific">Candidatus Anaerobutyricum stercoripullorum</name>
    <dbReference type="NCBI Taxonomy" id="2838456"/>
    <lineage>
        <taxon>Bacteria</taxon>
        <taxon>Bacillati</taxon>
        <taxon>Bacillota</taxon>
        <taxon>Clostridia</taxon>
        <taxon>Lachnospirales</taxon>
        <taxon>Lachnospiraceae</taxon>
        <taxon>Anaerobutyricum</taxon>
    </lineage>
</organism>
<feature type="compositionally biased region" description="Gly residues" evidence="4">
    <location>
        <begin position="728"/>
        <end position="748"/>
    </location>
</feature>
<keyword evidence="5" id="KW-0472">Membrane</keyword>
<sequence length="1006" mass="109704">MKSKKKVILIAIVVLVVLAAIIGGIVYFVKNRNTTPVDVYSMELLNSAGWAGGESSLSGTITSDYVQEVYADEEQDVEDVYVQQGDYVKKGEKLMKYDVEEQELDLQLQELEIKSSQMEIEDLESELSKMRSARAEGTVDSSGSAVMQASLNLSSLKGDILAKMMKNDADYVEGNSEESSEGSSESQEKAKQQSDGNGEEGGENPGGGNGGEEGENPGNPDDDKNVLSQAVGSVSDAVSGEGSAEAPYIFCVSSDTVIQYSFIRELLPEDQANAKYAEFRVYASQEVYENEGEPDDTIVVTPEEYFVPGGDSTKESYTPAELKAGLRKRVLKDSASVIGDRERGEGTDGAPYIFLLKGDENTKSIAGSLIMDLLDENATAMFKFFASEADYTANEDKTTATFILNPVYDKEGFDTAALYSIAEIKEAIAEKKLKSRIETVSDSSYGDGSANSPYIYLLSKDGTVQGSVIWSLVRGEYYAEIQEFDSEEAYEANPYKPAHSVSIKPGMALTGIEAAREYTVLKLDAALKAAEAASRLPNVLKSEITDKKEDAYSGSGTMEDPYLYRMITGGRVRGSVINDLMKSKEFAVFYEYDSEEDGRRENVANSVTLRPNTIFKESIASFGWYTLTDLTDALVTADKIEIRPERKTVTAGKSYQFTAKLSGKNSEVLSVTWELKRNKSDATTLIDGTLTVGEDETADSLRIIASAGGKRDELTVKVKQKKVPDENSGGGSDYDGGGDYDSGSGGGDIDYSDYTAEELADAIADKEEEIAEAKQTLNEAKIDYEEAKKEVEAATVKATVDGEVTLAYTKEAMPEDGSPAIIVRGKDGMYVDVNVSEMSLDTVKVGGVIYCTSMETYEQYEAEIVEISQYPASSSGSDYSYDSTSNPNSSYYPVVAYIAQSDGLVTGESVEVSYSQQSMGTLDEESIYLQKAYVRTDDDGRSYVYKEGKDQRLEKQYVKTGETLYGQYVEILSGITMDDNIAFPYGKNVKEGAKVELSENTDNIIY</sequence>
<feature type="region of interest" description="Disordered" evidence="4">
    <location>
        <begin position="172"/>
        <end position="227"/>
    </location>
</feature>
<evidence type="ECO:0000256" key="1">
    <source>
        <dbReference type="ARBA" id="ARBA00004196"/>
    </source>
</evidence>
<protein>
    <submittedName>
        <fullName evidence="6">Efflux RND transporter periplasmic adaptor subunit</fullName>
    </submittedName>
</protein>
<keyword evidence="5" id="KW-0812">Transmembrane</keyword>
<dbReference type="EMBL" id="DXEQ01000103">
    <property type="protein sequence ID" value="HIX72087.1"/>
    <property type="molecule type" value="Genomic_DNA"/>
</dbReference>
<dbReference type="AlphaFoldDB" id="A0A9D2BE23"/>
<feature type="transmembrane region" description="Helical" evidence="5">
    <location>
        <begin position="7"/>
        <end position="29"/>
    </location>
</feature>
<proteinExistence type="predicted"/>
<comment type="subcellular location">
    <subcellularLocation>
        <location evidence="1">Cell envelope</location>
    </subcellularLocation>
</comment>
<name>A0A9D2BE23_9FIRM</name>
<comment type="caution">
    <text evidence="6">The sequence shown here is derived from an EMBL/GenBank/DDBJ whole genome shotgun (WGS) entry which is preliminary data.</text>
</comment>
<gene>
    <name evidence="6" type="ORF">H9849_03600</name>
</gene>
<feature type="region of interest" description="Disordered" evidence="4">
    <location>
        <begin position="719"/>
        <end position="751"/>
    </location>
</feature>
<evidence type="ECO:0000313" key="6">
    <source>
        <dbReference type="EMBL" id="HIX72087.1"/>
    </source>
</evidence>
<reference evidence="6" key="2">
    <citation type="submission" date="2021-04" db="EMBL/GenBank/DDBJ databases">
        <authorList>
            <person name="Gilroy R."/>
        </authorList>
    </citation>
    <scope>NUCLEOTIDE SEQUENCE</scope>
    <source>
        <strain evidence="6">ChiSxjej3B15-1167</strain>
    </source>
</reference>
<dbReference type="Proteomes" id="UP000886805">
    <property type="component" value="Unassembled WGS sequence"/>
</dbReference>
<keyword evidence="5" id="KW-1133">Transmembrane helix</keyword>
<dbReference type="PANTHER" id="PTHR32347">
    <property type="entry name" value="EFFLUX SYSTEM COMPONENT YKNX-RELATED"/>
    <property type="match status" value="1"/>
</dbReference>
<evidence type="ECO:0000256" key="2">
    <source>
        <dbReference type="ARBA" id="ARBA00023054"/>
    </source>
</evidence>
<dbReference type="GO" id="GO:0030313">
    <property type="term" value="C:cell envelope"/>
    <property type="evidence" value="ECO:0007669"/>
    <property type="project" value="UniProtKB-SubCell"/>
</dbReference>
<evidence type="ECO:0000256" key="4">
    <source>
        <dbReference type="SAM" id="MobiDB-lite"/>
    </source>
</evidence>
<reference evidence="6" key="1">
    <citation type="journal article" date="2021" name="PeerJ">
        <title>Extensive microbial diversity within the chicken gut microbiome revealed by metagenomics and culture.</title>
        <authorList>
            <person name="Gilroy R."/>
            <person name="Ravi A."/>
            <person name="Getino M."/>
            <person name="Pursley I."/>
            <person name="Horton D.L."/>
            <person name="Alikhan N.F."/>
            <person name="Baker D."/>
            <person name="Gharbi K."/>
            <person name="Hall N."/>
            <person name="Watson M."/>
            <person name="Adriaenssens E.M."/>
            <person name="Foster-Nyarko E."/>
            <person name="Jarju S."/>
            <person name="Secka A."/>
            <person name="Antonio M."/>
            <person name="Oren A."/>
            <person name="Chaudhuri R.R."/>
            <person name="La Ragione R."/>
            <person name="Hildebrand F."/>
            <person name="Pallen M.J."/>
        </authorList>
    </citation>
    <scope>NUCLEOTIDE SEQUENCE</scope>
    <source>
        <strain evidence="6">ChiSxjej3B15-1167</strain>
    </source>
</reference>
<evidence type="ECO:0000256" key="5">
    <source>
        <dbReference type="SAM" id="Phobius"/>
    </source>
</evidence>